<proteinExistence type="predicted"/>
<dbReference type="GO" id="GO:0016787">
    <property type="term" value="F:hydrolase activity"/>
    <property type="evidence" value="ECO:0007669"/>
    <property type="project" value="UniProtKB-KW"/>
</dbReference>
<protein>
    <recommendedName>
        <fullName evidence="4">RING-type domain-containing protein</fullName>
    </recommendedName>
</protein>
<dbReference type="GO" id="GO:0006281">
    <property type="term" value="P:DNA repair"/>
    <property type="evidence" value="ECO:0007669"/>
    <property type="project" value="TreeGrafter"/>
</dbReference>
<dbReference type="PROSITE" id="PS50089">
    <property type="entry name" value="ZF_RING_2"/>
    <property type="match status" value="1"/>
</dbReference>
<dbReference type="SUPFAM" id="SSF52540">
    <property type="entry name" value="P-loop containing nucleoside triphosphate hydrolases"/>
    <property type="match status" value="2"/>
</dbReference>
<dbReference type="AlphaFoldDB" id="A0A6C0BH41"/>
<dbReference type="InterPro" id="IPR001841">
    <property type="entry name" value="Znf_RING"/>
</dbReference>
<evidence type="ECO:0000313" key="5">
    <source>
        <dbReference type="EMBL" id="QHS91410.1"/>
    </source>
</evidence>
<keyword evidence="3" id="KW-0067">ATP-binding</keyword>
<keyword evidence="2" id="KW-0378">Hydrolase</keyword>
<name>A0A6C0BH41_9ZZZZ</name>
<feature type="domain" description="RING-type" evidence="4">
    <location>
        <begin position="380"/>
        <end position="419"/>
    </location>
</feature>
<dbReference type="InterPro" id="IPR050628">
    <property type="entry name" value="SNF2_RAD54_helicase_TF"/>
</dbReference>
<sequence length="567" mass="65955">MTDGLLYDKLVVLNDVYRNTLPLPLLNTTSYPKIKTPLYPHQTSLVNGMHAYRDKMIRGFVVGNQAINGKIGIVGDPSGTGKTLSILAYLASQPTLFPRMTCELTNHSSKYFFSHEMVTLSEHSTNLIIVPHSLFGQWRHEIEKHTTINYVPIETRRMIKGDTLTQAIIGSQFVLTTNKCYRYIQEYATEHHIQWNHIIIDEASSIYLHSSDPPLSFQFMWLIATNWIPLLCKTAVIIKSHLFYLRDRVHMHPEFEQWLLDDIATHYEGNIVSSIFLKDYLPFYHPLRGYMVVRNSKETVAMSMNIPPVYMEHIPCRPHMNLHSLTHYYQNKRIPPMIRSQNIPYLFQSLGIPFKDLDQYLLQHPAKQQIILRKIKDNECMICLEICEYPTIVNCCYQLYCGKCLLTNTLLYPKCPTCRESLGPANMCCMTSLSANQIVQTKTKMEVCLEILQQNREKQIIIYSAFDNIYYQLFEEMDKLGLKVERIENNLFSLRRTIKNYKQGTTHIIFISNVEMIRGLSLESTSHLIFYHELPVSEWKEVLIHSAQRLGRVTPLQILHLNSEIQV</sequence>
<dbReference type="SUPFAM" id="SSF57850">
    <property type="entry name" value="RING/U-box"/>
    <property type="match status" value="1"/>
</dbReference>
<dbReference type="EMBL" id="MN739160">
    <property type="protein sequence ID" value="QHS91410.1"/>
    <property type="molecule type" value="Genomic_DNA"/>
</dbReference>
<dbReference type="GO" id="GO:0005634">
    <property type="term" value="C:nucleus"/>
    <property type="evidence" value="ECO:0007669"/>
    <property type="project" value="TreeGrafter"/>
</dbReference>
<dbReference type="InterPro" id="IPR038718">
    <property type="entry name" value="SNF2-like_sf"/>
</dbReference>
<accession>A0A6C0BH41</accession>
<dbReference type="GO" id="GO:0005524">
    <property type="term" value="F:ATP binding"/>
    <property type="evidence" value="ECO:0007669"/>
    <property type="project" value="UniProtKB-KW"/>
</dbReference>
<evidence type="ECO:0000256" key="1">
    <source>
        <dbReference type="ARBA" id="ARBA00022741"/>
    </source>
</evidence>
<evidence type="ECO:0000259" key="4">
    <source>
        <dbReference type="PROSITE" id="PS50089"/>
    </source>
</evidence>
<keyword evidence="1" id="KW-0547">Nucleotide-binding</keyword>
<dbReference type="Pfam" id="PF00176">
    <property type="entry name" value="SNF2-rel_dom"/>
    <property type="match status" value="1"/>
</dbReference>
<dbReference type="Gene3D" id="3.40.50.10810">
    <property type="entry name" value="Tandem AAA-ATPase domain"/>
    <property type="match status" value="1"/>
</dbReference>
<dbReference type="GO" id="GO:0008094">
    <property type="term" value="F:ATP-dependent activity, acting on DNA"/>
    <property type="evidence" value="ECO:0007669"/>
    <property type="project" value="TreeGrafter"/>
</dbReference>
<dbReference type="Gene3D" id="3.40.50.300">
    <property type="entry name" value="P-loop containing nucleotide triphosphate hydrolases"/>
    <property type="match status" value="1"/>
</dbReference>
<evidence type="ECO:0000256" key="2">
    <source>
        <dbReference type="ARBA" id="ARBA00022801"/>
    </source>
</evidence>
<reference evidence="5" key="1">
    <citation type="journal article" date="2020" name="Nature">
        <title>Giant virus diversity and host interactions through global metagenomics.</title>
        <authorList>
            <person name="Schulz F."/>
            <person name="Roux S."/>
            <person name="Paez-Espino D."/>
            <person name="Jungbluth S."/>
            <person name="Walsh D.A."/>
            <person name="Denef V.J."/>
            <person name="McMahon K.D."/>
            <person name="Konstantinidis K.T."/>
            <person name="Eloe-Fadrosh E.A."/>
            <person name="Kyrpides N.C."/>
            <person name="Woyke T."/>
        </authorList>
    </citation>
    <scope>NUCLEOTIDE SEQUENCE</scope>
    <source>
        <strain evidence="5">GVMAG-M-3300013004-44</strain>
    </source>
</reference>
<evidence type="ECO:0000256" key="3">
    <source>
        <dbReference type="ARBA" id="ARBA00022840"/>
    </source>
</evidence>
<dbReference type="InterPro" id="IPR027417">
    <property type="entry name" value="P-loop_NTPase"/>
</dbReference>
<dbReference type="PANTHER" id="PTHR45626">
    <property type="entry name" value="TRANSCRIPTION TERMINATION FACTOR 2-RELATED"/>
    <property type="match status" value="1"/>
</dbReference>
<dbReference type="InterPro" id="IPR000330">
    <property type="entry name" value="SNF2_N"/>
</dbReference>
<organism evidence="5">
    <name type="scientific">viral metagenome</name>
    <dbReference type="NCBI Taxonomy" id="1070528"/>
    <lineage>
        <taxon>unclassified sequences</taxon>
        <taxon>metagenomes</taxon>
        <taxon>organismal metagenomes</taxon>
    </lineage>
</organism>